<dbReference type="InterPro" id="IPR023696">
    <property type="entry name" value="Ureohydrolase_dom_sf"/>
</dbReference>
<accession>A0A2V2LJ84</accession>
<dbReference type="PANTHER" id="PTHR10625:SF10">
    <property type="entry name" value="HISTONE DEACETYLASE HDAC1"/>
    <property type="match status" value="1"/>
</dbReference>
<gene>
    <name evidence="3" type="ORF">DKT77_15055</name>
</gene>
<dbReference type="GO" id="GO:0040029">
    <property type="term" value="P:epigenetic regulation of gene expression"/>
    <property type="evidence" value="ECO:0007669"/>
    <property type="project" value="TreeGrafter"/>
</dbReference>
<reference evidence="3 4" key="1">
    <citation type="submission" date="2018-05" db="EMBL/GenBank/DDBJ databases">
        <title>Rhodobacteraceae gen. nov., sp. nov. isolated from sea water.</title>
        <authorList>
            <person name="Ren Y."/>
        </authorList>
    </citation>
    <scope>NUCLEOTIDE SEQUENCE [LARGE SCALE GENOMIC DNA]</scope>
    <source>
        <strain evidence="3 4">TG-679</strain>
    </source>
</reference>
<dbReference type="AlphaFoldDB" id="A0A2V2LJ84"/>
<feature type="domain" description="Histone deacetylase" evidence="2">
    <location>
        <begin position="20"/>
        <end position="306"/>
    </location>
</feature>
<dbReference type="InterPro" id="IPR037138">
    <property type="entry name" value="His_deacetylse_dom_sf"/>
</dbReference>
<dbReference type="GO" id="GO:0004407">
    <property type="term" value="F:histone deacetylase activity"/>
    <property type="evidence" value="ECO:0007669"/>
    <property type="project" value="TreeGrafter"/>
</dbReference>
<comment type="similarity">
    <text evidence="1">Belongs to the histone deacetylase family.</text>
</comment>
<evidence type="ECO:0000259" key="2">
    <source>
        <dbReference type="Pfam" id="PF00850"/>
    </source>
</evidence>
<dbReference type="OrthoDB" id="9808367at2"/>
<dbReference type="Gene3D" id="3.40.800.20">
    <property type="entry name" value="Histone deacetylase domain"/>
    <property type="match status" value="1"/>
</dbReference>
<dbReference type="CDD" id="cd11599">
    <property type="entry name" value="HDAC_classII_2"/>
    <property type="match status" value="1"/>
</dbReference>
<dbReference type="Proteomes" id="UP000245680">
    <property type="component" value="Unassembled WGS sequence"/>
</dbReference>
<protein>
    <submittedName>
        <fullName evidence="3">Acetoin utilization protein</fullName>
    </submittedName>
</protein>
<dbReference type="PANTHER" id="PTHR10625">
    <property type="entry name" value="HISTONE DEACETYLASE HDAC1-RELATED"/>
    <property type="match status" value="1"/>
</dbReference>
<proteinExistence type="inferred from homology"/>
<dbReference type="Pfam" id="PF00850">
    <property type="entry name" value="Hist_deacetyl"/>
    <property type="match status" value="1"/>
</dbReference>
<name>A0A2V2LJ84_9RHOB</name>
<dbReference type="InterPro" id="IPR000286">
    <property type="entry name" value="HDACs"/>
</dbReference>
<dbReference type="PRINTS" id="PR01270">
    <property type="entry name" value="HDASUPER"/>
</dbReference>
<dbReference type="SUPFAM" id="SSF52768">
    <property type="entry name" value="Arginase/deacetylase"/>
    <property type="match status" value="1"/>
</dbReference>
<keyword evidence="4" id="KW-1185">Reference proteome</keyword>
<comment type="caution">
    <text evidence="3">The sequence shown here is derived from an EMBL/GenBank/DDBJ whole genome shotgun (WGS) entry which is preliminary data.</text>
</comment>
<evidence type="ECO:0000256" key="1">
    <source>
        <dbReference type="ARBA" id="ARBA00005947"/>
    </source>
</evidence>
<evidence type="ECO:0000313" key="3">
    <source>
        <dbReference type="EMBL" id="PWR01903.1"/>
    </source>
</evidence>
<dbReference type="RefSeq" id="WP_109812486.1">
    <property type="nucleotide sequence ID" value="NZ_QGKU01000047.1"/>
</dbReference>
<dbReference type="EMBL" id="QGKU01000047">
    <property type="protein sequence ID" value="PWR01903.1"/>
    <property type="molecule type" value="Genomic_DNA"/>
</dbReference>
<evidence type="ECO:0000313" key="4">
    <source>
        <dbReference type="Proteomes" id="UP000245680"/>
    </source>
</evidence>
<sequence length="323" mass="34401">MTTILYSHPDAARHVMPDGHPEQVARYHAVMGALTAPQFAALDRREAPLVRDEALLRCHPEAYLQRVARAAPAQGWRQLDADTHVMAASETAARRAAGAACAAVDAVLDGESVNAFCALRPPGHHAERETAMGFCLFGTVAVAALHALEVHGLSRVAVMDFDVHHGNGTQDLLWTEPRACFVSTHQSPLYPGSGAMDERGAHGQIVNLPLPPGTDGAAYRAVFSARVLPALRAARPELILVSAGFDAHRDDPLAQLELETADFAWITERICDVADETCGGRLVSVLEGGYDLQALAAGAAAHVAVLLERGAGQKETRDDRNPG</sequence>
<dbReference type="InterPro" id="IPR023801">
    <property type="entry name" value="His_deacetylse_dom"/>
</dbReference>
<organism evidence="3 4">
    <name type="scientific">Meridianimarinicoccus roseus</name>
    <dbReference type="NCBI Taxonomy" id="2072018"/>
    <lineage>
        <taxon>Bacteria</taxon>
        <taxon>Pseudomonadati</taxon>
        <taxon>Pseudomonadota</taxon>
        <taxon>Alphaproteobacteria</taxon>
        <taxon>Rhodobacterales</taxon>
        <taxon>Paracoccaceae</taxon>
        <taxon>Meridianimarinicoccus</taxon>
    </lineage>
</organism>